<evidence type="ECO:0000313" key="2">
    <source>
        <dbReference type="EMBL" id="BDE05846.1"/>
    </source>
</evidence>
<sequence length="77" mass="8124">MAPHTITCNAVTPRLIDTDITGGLLDDEKRATLRAEIPIGRLGTADDVAFAIAFLCAERAGYITGEVLDINGGSHID</sequence>
<dbReference type="SUPFAM" id="SSF51735">
    <property type="entry name" value="NAD(P)-binding Rossmann-fold domains"/>
    <property type="match status" value="1"/>
</dbReference>
<comment type="similarity">
    <text evidence="1">Belongs to the short-chain dehydrogenases/reductases (SDR) family.</text>
</comment>
<dbReference type="PRINTS" id="PR00081">
    <property type="entry name" value="GDHRDH"/>
</dbReference>
<dbReference type="PANTHER" id="PTHR42879">
    <property type="entry name" value="3-OXOACYL-(ACYL-CARRIER-PROTEIN) REDUCTASE"/>
    <property type="match status" value="1"/>
</dbReference>
<accession>A0AAN2C9B5</accession>
<evidence type="ECO:0000313" key="3">
    <source>
        <dbReference type="Proteomes" id="UP001317532"/>
    </source>
</evidence>
<name>A0AAN2C9B5_UNVUL</name>
<gene>
    <name evidence="2" type="ORF">WPS_11220</name>
</gene>
<organism evidence="2 3">
    <name type="scientific">Vulcanimicrobium alpinum</name>
    <dbReference type="NCBI Taxonomy" id="3016050"/>
    <lineage>
        <taxon>Bacteria</taxon>
        <taxon>Bacillati</taxon>
        <taxon>Vulcanimicrobiota</taxon>
        <taxon>Vulcanimicrobiia</taxon>
        <taxon>Vulcanimicrobiales</taxon>
        <taxon>Vulcanimicrobiaceae</taxon>
        <taxon>Vulcanimicrobium</taxon>
    </lineage>
</organism>
<dbReference type="InterPro" id="IPR002347">
    <property type="entry name" value="SDR_fam"/>
</dbReference>
<protein>
    <submittedName>
        <fullName evidence="2">Uncharacterized protein</fullName>
    </submittedName>
</protein>
<dbReference type="Gene3D" id="3.40.50.720">
    <property type="entry name" value="NAD(P)-binding Rossmann-like Domain"/>
    <property type="match status" value="1"/>
</dbReference>
<keyword evidence="3" id="KW-1185">Reference proteome</keyword>
<dbReference type="Proteomes" id="UP001317532">
    <property type="component" value="Chromosome"/>
</dbReference>
<dbReference type="PANTHER" id="PTHR42879:SF2">
    <property type="entry name" value="3-OXOACYL-[ACYL-CARRIER-PROTEIN] REDUCTASE FABG"/>
    <property type="match status" value="1"/>
</dbReference>
<dbReference type="InterPro" id="IPR036291">
    <property type="entry name" value="NAD(P)-bd_dom_sf"/>
</dbReference>
<dbReference type="AlphaFoldDB" id="A0AAN2C9B5"/>
<proteinExistence type="inferred from homology"/>
<dbReference type="EMBL" id="AP025523">
    <property type="protein sequence ID" value="BDE05846.1"/>
    <property type="molecule type" value="Genomic_DNA"/>
</dbReference>
<dbReference type="KEGG" id="vab:WPS_11220"/>
<evidence type="ECO:0000256" key="1">
    <source>
        <dbReference type="ARBA" id="ARBA00006484"/>
    </source>
</evidence>
<dbReference type="Pfam" id="PF13561">
    <property type="entry name" value="adh_short_C2"/>
    <property type="match status" value="1"/>
</dbReference>
<dbReference type="InterPro" id="IPR050259">
    <property type="entry name" value="SDR"/>
</dbReference>
<reference evidence="2 3" key="1">
    <citation type="journal article" date="2022" name="ISME Commun">
        <title>Vulcanimicrobium alpinus gen. nov. sp. nov., the first cultivated representative of the candidate phylum 'Eremiobacterota', is a metabolically versatile aerobic anoxygenic phototroph.</title>
        <authorList>
            <person name="Yabe S."/>
            <person name="Muto K."/>
            <person name="Abe K."/>
            <person name="Yokota A."/>
            <person name="Staudigel H."/>
            <person name="Tebo B.M."/>
        </authorList>
    </citation>
    <scope>NUCLEOTIDE SEQUENCE [LARGE SCALE GENOMIC DNA]</scope>
    <source>
        <strain evidence="2 3">WC8-2</strain>
    </source>
</reference>